<dbReference type="STRING" id="1314773.A0A3N2Q227"/>
<dbReference type="EMBL" id="ML119052">
    <property type="protein sequence ID" value="ROT40810.1"/>
    <property type="molecule type" value="Genomic_DNA"/>
</dbReference>
<name>A0A3N2Q227_SODAK</name>
<dbReference type="GeneID" id="39579701"/>
<sequence length="76" mass="8777">MVYKKDDGFIGIVLGEIYPYRTYTDANWTFNLSRTDFQDSAAVYQIRLKEAGNCFRNLVAAEEPIARLILKRRGGR</sequence>
<keyword evidence="2" id="KW-1185">Reference proteome</keyword>
<evidence type="ECO:0000313" key="1">
    <source>
        <dbReference type="EMBL" id="ROT40810.1"/>
    </source>
</evidence>
<dbReference type="Proteomes" id="UP000272025">
    <property type="component" value="Unassembled WGS sequence"/>
</dbReference>
<reference evidence="1 2" key="1">
    <citation type="journal article" date="2018" name="Mol. Ecol.">
        <title>The obligate alkalophilic soda-lake fungus Sodiomyces alkalinus has shifted to a protein diet.</title>
        <authorList>
            <person name="Grum-Grzhimaylo A.A."/>
            <person name="Falkoski D.L."/>
            <person name="van den Heuvel J."/>
            <person name="Valero-Jimenez C.A."/>
            <person name="Min B."/>
            <person name="Choi I.G."/>
            <person name="Lipzen A."/>
            <person name="Daum C.G."/>
            <person name="Aanen D.K."/>
            <person name="Tsang A."/>
            <person name="Henrissat B."/>
            <person name="Bilanenko E.N."/>
            <person name="de Vries R.P."/>
            <person name="van Kan J.A.L."/>
            <person name="Grigoriev I.V."/>
            <person name="Debets A.J.M."/>
        </authorList>
    </citation>
    <scope>NUCLEOTIDE SEQUENCE [LARGE SCALE GENOMIC DNA]</scope>
    <source>
        <strain evidence="1 2">F11</strain>
    </source>
</reference>
<dbReference type="AlphaFoldDB" id="A0A3N2Q227"/>
<organism evidence="1 2">
    <name type="scientific">Sodiomyces alkalinus (strain CBS 110278 / VKM F-3762 / F11)</name>
    <name type="common">Alkaliphilic filamentous fungus</name>
    <dbReference type="NCBI Taxonomy" id="1314773"/>
    <lineage>
        <taxon>Eukaryota</taxon>
        <taxon>Fungi</taxon>
        <taxon>Dikarya</taxon>
        <taxon>Ascomycota</taxon>
        <taxon>Pezizomycotina</taxon>
        <taxon>Sordariomycetes</taxon>
        <taxon>Hypocreomycetidae</taxon>
        <taxon>Glomerellales</taxon>
        <taxon>Plectosphaerellaceae</taxon>
        <taxon>Sodiomyces</taxon>
    </lineage>
</organism>
<proteinExistence type="predicted"/>
<gene>
    <name evidence="1" type="ORF">SODALDRAFT_330540</name>
</gene>
<dbReference type="RefSeq" id="XP_028468616.1">
    <property type="nucleotide sequence ID" value="XM_028611223.1"/>
</dbReference>
<evidence type="ECO:0000313" key="2">
    <source>
        <dbReference type="Proteomes" id="UP000272025"/>
    </source>
</evidence>
<accession>A0A3N2Q227</accession>
<protein>
    <submittedName>
        <fullName evidence="1">Uncharacterized protein</fullName>
    </submittedName>
</protein>
<dbReference type="OrthoDB" id="1678912at2759"/>